<dbReference type="OrthoDB" id="3512845at2759"/>
<evidence type="ECO:0000313" key="2">
    <source>
        <dbReference type="EMBL" id="PNY26746.1"/>
    </source>
</evidence>
<evidence type="ECO:0000256" key="1">
    <source>
        <dbReference type="SAM" id="SignalP"/>
    </source>
</evidence>
<organism evidence="2 3">
    <name type="scientific">Tolypocladium capitatum</name>
    <dbReference type="NCBI Taxonomy" id="45235"/>
    <lineage>
        <taxon>Eukaryota</taxon>
        <taxon>Fungi</taxon>
        <taxon>Dikarya</taxon>
        <taxon>Ascomycota</taxon>
        <taxon>Pezizomycotina</taxon>
        <taxon>Sordariomycetes</taxon>
        <taxon>Hypocreomycetidae</taxon>
        <taxon>Hypocreales</taxon>
        <taxon>Ophiocordycipitaceae</taxon>
        <taxon>Tolypocladium</taxon>
    </lineage>
</organism>
<evidence type="ECO:0000313" key="3">
    <source>
        <dbReference type="Proteomes" id="UP000236621"/>
    </source>
</evidence>
<reference evidence="2 3" key="1">
    <citation type="submission" date="2017-08" db="EMBL/GenBank/DDBJ databases">
        <title>Harnessing the power of phylogenomics to disentangle the directionality and signatures of interkingdom host jumping in the parasitic fungal genus Tolypocladium.</title>
        <authorList>
            <person name="Quandt C.A."/>
            <person name="Patterson W."/>
            <person name="Spatafora J.W."/>
        </authorList>
    </citation>
    <scope>NUCLEOTIDE SEQUENCE [LARGE SCALE GENOMIC DNA]</scope>
    <source>
        <strain evidence="2 3">CBS 113982</strain>
    </source>
</reference>
<gene>
    <name evidence="2" type="ORF">TCAP_03315</name>
</gene>
<dbReference type="AlphaFoldDB" id="A0A2K3QGR6"/>
<dbReference type="Proteomes" id="UP000236621">
    <property type="component" value="Unassembled WGS sequence"/>
</dbReference>
<keyword evidence="3" id="KW-1185">Reference proteome</keyword>
<feature type="chain" id="PRO_5014451929" evidence="1">
    <location>
        <begin position="23"/>
        <end position="209"/>
    </location>
</feature>
<sequence length="209" mass="22205">MPAAPLIAVACLLAGSCYTTQASPHRTGPAPGRSNGVRHLGRVQWIIAVGTSVPSSITFTRQLKPRAGKSTLSKGIISSLHNFTLLSINALIYGKHGLYAIDYTADNYTQHQDERHRLGPLVLEQKVSLRVQGNGGAERRAVGARVPGCGKARFAVADCGTEGTRDALGESDEGQDGDSAFDVDDEAFERFCGVFERPVGEGEVVVKVA</sequence>
<name>A0A2K3QGR6_9HYPO</name>
<protein>
    <submittedName>
        <fullName evidence="2">Uncharacterized protein</fullName>
    </submittedName>
</protein>
<proteinExistence type="predicted"/>
<feature type="signal peptide" evidence="1">
    <location>
        <begin position="1"/>
        <end position="22"/>
    </location>
</feature>
<comment type="caution">
    <text evidence="2">The sequence shown here is derived from an EMBL/GenBank/DDBJ whole genome shotgun (WGS) entry which is preliminary data.</text>
</comment>
<accession>A0A2K3QGR6</accession>
<keyword evidence="1" id="KW-0732">Signal</keyword>
<dbReference type="EMBL" id="NRSZ01000505">
    <property type="protein sequence ID" value="PNY26746.1"/>
    <property type="molecule type" value="Genomic_DNA"/>
</dbReference>